<dbReference type="InterPro" id="IPR039424">
    <property type="entry name" value="SBP_5"/>
</dbReference>
<comment type="caution">
    <text evidence="5">The sequence shown here is derived from an EMBL/GenBank/DDBJ whole genome shotgun (WGS) entry which is preliminary data.</text>
</comment>
<dbReference type="Gene3D" id="3.10.105.10">
    <property type="entry name" value="Dipeptide-binding Protein, Domain 3"/>
    <property type="match status" value="1"/>
</dbReference>
<accession>A0ABV0M926</accession>
<comment type="similarity">
    <text evidence="2">Belongs to the bacterial solute-binding protein 5 family.</text>
</comment>
<evidence type="ECO:0000313" key="5">
    <source>
        <dbReference type="EMBL" id="MEQ1407946.1"/>
    </source>
</evidence>
<evidence type="ECO:0000256" key="3">
    <source>
        <dbReference type="SAM" id="SignalP"/>
    </source>
</evidence>
<dbReference type="EMBL" id="JBEAAL010000021">
    <property type="protein sequence ID" value="MEQ1407946.1"/>
    <property type="molecule type" value="Genomic_DNA"/>
</dbReference>
<dbReference type="PROSITE" id="PS51318">
    <property type="entry name" value="TAT"/>
    <property type="match status" value="1"/>
</dbReference>
<comment type="subcellular location">
    <subcellularLocation>
        <location evidence="1">Periplasm</location>
    </subcellularLocation>
</comment>
<dbReference type="Pfam" id="PF00496">
    <property type="entry name" value="SBP_bac_5"/>
    <property type="match status" value="1"/>
</dbReference>
<organism evidence="5 6">
    <name type="scientific">Neorhizobium phenanthreniclasticum</name>
    <dbReference type="NCBI Taxonomy" id="3157917"/>
    <lineage>
        <taxon>Bacteria</taxon>
        <taxon>Pseudomonadati</taxon>
        <taxon>Pseudomonadota</taxon>
        <taxon>Alphaproteobacteria</taxon>
        <taxon>Hyphomicrobiales</taxon>
        <taxon>Rhizobiaceae</taxon>
        <taxon>Rhizobium/Agrobacterium group</taxon>
        <taxon>Neorhizobium</taxon>
    </lineage>
</organism>
<protein>
    <submittedName>
        <fullName evidence="5">ABC transporter substrate-binding protein</fullName>
    </submittedName>
</protein>
<dbReference type="InterPro" id="IPR006311">
    <property type="entry name" value="TAT_signal"/>
</dbReference>
<gene>
    <name evidence="5" type="ORF">ABK249_23765</name>
</gene>
<name>A0ABV0M926_9HYPH</name>
<dbReference type="RefSeq" id="WP_227704030.1">
    <property type="nucleotide sequence ID" value="NZ_JBEAAL010000021.1"/>
</dbReference>
<proteinExistence type="inferred from homology"/>
<keyword evidence="3" id="KW-0732">Signal</keyword>
<dbReference type="Proteomes" id="UP001496627">
    <property type="component" value="Unassembled WGS sequence"/>
</dbReference>
<dbReference type="PANTHER" id="PTHR30290">
    <property type="entry name" value="PERIPLASMIC BINDING COMPONENT OF ABC TRANSPORTER"/>
    <property type="match status" value="1"/>
</dbReference>
<dbReference type="SUPFAM" id="SSF53850">
    <property type="entry name" value="Periplasmic binding protein-like II"/>
    <property type="match status" value="1"/>
</dbReference>
<evidence type="ECO:0000256" key="2">
    <source>
        <dbReference type="ARBA" id="ARBA00005695"/>
    </source>
</evidence>
<evidence type="ECO:0000256" key="1">
    <source>
        <dbReference type="ARBA" id="ARBA00004418"/>
    </source>
</evidence>
<dbReference type="Gene3D" id="3.90.76.10">
    <property type="entry name" value="Dipeptide-binding Protein, Domain 1"/>
    <property type="match status" value="1"/>
</dbReference>
<evidence type="ECO:0000259" key="4">
    <source>
        <dbReference type="Pfam" id="PF00496"/>
    </source>
</evidence>
<dbReference type="Gene3D" id="3.40.190.10">
    <property type="entry name" value="Periplasmic binding protein-like II"/>
    <property type="match status" value="1"/>
</dbReference>
<sequence length="539" mass="58742">MAISRRMFMSRTAATIAGAGIATSLGPNALAQGATDTLRLAFAARGVRTIDPAKSIQGADEWAIIHIFDKLVEVPLGHFPGSVAEVQPSLATSWSMTPDAKTWTFQLRQGVKFHKGYGDLTSDDVKYTFDRLRNDKALGGNRVLFDNIADVKVDGLNTVIFTLNQPDPLFIMGPLSHYSSSIISRKALEEKGAAAFEKDPIGTGPYQLASVESDPSQGVKLTANKDYFGGAPVTPNLQVRYIADTTARTLALLSGDVHMIEGVRAPGWVPSIQQRNANLHFDVASPGSFFTISFNLTVKPFDDIRVRRAIAHLINRDEIANAMAPVSQRTYGLNPPAYLGGFTTETIPAEVRYDYDPEKAKALLTEAGHPNGFSFNADTSQREDYSSVMLIVQEQLRAGGIDMKLNIKDHTAFHADQQKGTNTIFQRSAAYPPVPTQAIIEQLSAAAEVKSDGSGGPNFSHYGVAIPGIDDMLKKAMEEPDLEKRVKLVQDIEVKFLTDMPLLPISDNGYLVVRAANVDLGYELKSGYAHWRLTKAKIS</sequence>
<feature type="signal peptide" evidence="3">
    <location>
        <begin position="1"/>
        <end position="19"/>
    </location>
</feature>
<reference evidence="5 6" key="1">
    <citation type="submission" date="2024-05" db="EMBL/GenBank/DDBJ databases">
        <title>Neorhizobium sp. Rsf11, a plant growth promoting and heavy metal resistant PAH-degrader.</title>
        <authorList>
            <person name="Golubev S.N."/>
            <person name="Muratova A.Y."/>
            <person name="Markelova M.I."/>
        </authorList>
    </citation>
    <scope>NUCLEOTIDE SEQUENCE [LARGE SCALE GENOMIC DNA]</scope>
    <source>
        <strain evidence="5 6">Rsf11</strain>
    </source>
</reference>
<dbReference type="PIRSF" id="PIRSF002741">
    <property type="entry name" value="MppA"/>
    <property type="match status" value="1"/>
</dbReference>
<dbReference type="InterPro" id="IPR000914">
    <property type="entry name" value="SBP_5_dom"/>
</dbReference>
<feature type="chain" id="PRO_5045885483" evidence="3">
    <location>
        <begin position="20"/>
        <end position="539"/>
    </location>
</feature>
<feature type="domain" description="Solute-binding protein family 5" evidence="4">
    <location>
        <begin position="85"/>
        <end position="438"/>
    </location>
</feature>
<keyword evidence="6" id="KW-1185">Reference proteome</keyword>
<dbReference type="InterPro" id="IPR030678">
    <property type="entry name" value="Peptide/Ni-bd"/>
</dbReference>
<evidence type="ECO:0000313" key="6">
    <source>
        <dbReference type="Proteomes" id="UP001496627"/>
    </source>
</evidence>
<dbReference type="PANTHER" id="PTHR30290:SF83">
    <property type="entry name" value="ABC TRANSPORTER SUBSTRATE-BINDING PROTEIN"/>
    <property type="match status" value="1"/>
</dbReference>